<evidence type="ECO:0000256" key="1">
    <source>
        <dbReference type="SAM" id="Phobius"/>
    </source>
</evidence>
<dbReference type="RefSeq" id="WP_169574603.1">
    <property type="nucleotide sequence ID" value="NZ_JABBFV010000017.1"/>
</dbReference>
<keyword evidence="1" id="KW-0472">Membrane</keyword>
<evidence type="ECO:0008006" key="5">
    <source>
        <dbReference type="Google" id="ProtNLM"/>
    </source>
</evidence>
<gene>
    <name evidence="2" type="ORF">HHL08_18970</name>
    <name evidence="3" type="ORF">HHL08_19025</name>
</gene>
<feature type="transmembrane region" description="Helical" evidence="1">
    <location>
        <begin position="30"/>
        <end position="50"/>
    </location>
</feature>
<feature type="transmembrane region" description="Helical" evidence="1">
    <location>
        <begin position="56"/>
        <end position="78"/>
    </location>
</feature>
<evidence type="ECO:0000313" key="3">
    <source>
        <dbReference type="EMBL" id="NML12208.1"/>
    </source>
</evidence>
<keyword evidence="1" id="KW-0812">Transmembrane</keyword>
<reference evidence="3 4" key="1">
    <citation type="submission" date="2020-04" db="EMBL/GenBank/DDBJ databases">
        <title>Sphingobium sp. AR-3-1 isolated from Arctic soil.</title>
        <authorList>
            <person name="Dahal R.H."/>
            <person name="Chaudhary D.K."/>
        </authorList>
    </citation>
    <scope>NUCLEOTIDE SEQUENCE [LARGE SCALE GENOMIC DNA]</scope>
    <source>
        <strain evidence="3 4">AR-3-1</strain>
    </source>
</reference>
<proteinExistence type="predicted"/>
<feature type="transmembrane region" description="Helical" evidence="1">
    <location>
        <begin position="99"/>
        <end position="128"/>
    </location>
</feature>
<name>A0A7X9WZ53_9SPHN</name>
<dbReference type="EMBL" id="JABBFV010000017">
    <property type="protein sequence ID" value="NML12199.1"/>
    <property type="molecule type" value="Genomic_DNA"/>
</dbReference>
<protein>
    <recommendedName>
        <fullName evidence="5">Transmembrane protein</fullName>
    </recommendedName>
</protein>
<evidence type="ECO:0000313" key="4">
    <source>
        <dbReference type="Proteomes" id="UP000519023"/>
    </source>
</evidence>
<dbReference type="Proteomes" id="UP000519023">
    <property type="component" value="Unassembled WGS sequence"/>
</dbReference>
<sequence length="130" mass="14534">MPSIHDVAVIRPECDTFVMIWWGWRTRQRLALMAGMCGVAAIPWLVIGSTSKDWRALVGGTAFLFIPQIVGWLLYVGLATGRMPSAYGRSEMRDAAPRWFWLTGTLYAGLLLLFIYIVLSVIISGTIWGL</sequence>
<comment type="caution">
    <text evidence="3">The sequence shown here is derived from an EMBL/GenBank/DDBJ whole genome shotgun (WGS) entry which is preliminary data.</text>
</comment>
<dbReference type="EMBL" id="JABBFV010000017">
    <property type="protein sequence ID" value="NML12208.1"/>
    <property type="molecule type" value="Genomic_DNA"/>
</dbReference>
<accession>A0A7X9WZ53</accession>
<evidence type="ECO:0000313" key="2">
    <source>
        <dbReference type="EMBL" id="NML12199.1"/>
    </source>
</evidence>
<dbReference type="AlphaFoldDB" id="A0A7X9WZ53"/>
<organism evidence="3 4">
    <name type="scientific">Sphingobium psychrophilum</name>
    <dbReference type="NCBI Taxonomy" id="2728834"/>
    <lineage>
        <taxon>Bacteria</taxon>
        <taxon>Pseudomonadati</taxon>
        <taxon>Pseudomonadota</taxon>
        <taxon>Alphaproteobacteria</taxon>
        <taxon>Sphingomonadales</taxon>
        <taxon>Sphingomonadaceae</taxon>
        <taxon>Sphingobium</taxon>
    </lineage>
</organism>
<keyword evidence="4" id="KW-1185">Reference proteome</keyword>
<keyword evidence="1" id="KW-1133">Transmembrane helix</keyword>